<feature type="region of interest" description="Disordered" evidence="1">
    <location>
        <begin position="64"/>
        <end position="83"/>
    </location>
</feature>
<name>A0A5M6IUC3_9PROT</name>
<dbReference type="RefSeq" id="WP_150041151.1">
    <property type="nucleotide sequence ID" value="NZ_OW485605.1"/>
</dbReference>
<dbReference type="EMBL" id="VWPK01000017">
    <property type="protein sequence ID" value="KAA5611872.1"/>
    <property type="molecule type" value="Genomic_DNA"/>
</dbReference>
<dbReference type="Proteomes" id="UP000325255">
    <property type="component" value="Unassembled WGS sequence"/>
</dbReference>
<gene>
    <name evidence="2" type="ORF">F1189_12630</name>
</gene>
<evidence type="ECO:0000313" key="3">
    <source>
        <dbReference type="Proteomes" id="UP000325255"/>
    </source>
</evidence>
<evidence type="ECO:0008006" key="4">
    <source>
        <dbReference type="Google" id="ProtNLM"/>
    </source>
</evidence>
<sequence length="124" mass="12388">MATVSNKARGARVFNVVGGQSVVVAPGETRTFVLADPQHPVYAAWVKAGDVEIEFDPEVPAVAPAAAPAPGQEPTKRGRARASEQAVAEAIAATPAVVAAPPQSAATVTQAASAVAAIAPQIQG</sequence>
<comment type="caution">
    <text evidence="2">The sequence shown here is derived from an EMBL/GenBank/DDBJ whole genome shotgun (WGS) entry which is preliminary data.</text>
</comment>
<reference evidence="2 3" key="1">
    <citation type="submission" date="2019-09" db="EMBL/GenBank/DDBJ databases">
        <title>Genome sequence of Rhodovastum atsumiense, a diverse member of the Acetobacteraceae family of non-sulfur purple photosynthetic bacteria.</title>
        <authorList>
            <person name="Meyer T."/>
            <person name="Kyndt J."/>
        </authorList>
    </citation>
    <scope>NUCLEOTIDE SEQUENCE [LARGE SCALE GENOMIC DNA]</scope>
    <source>
        <strain evidence="2 3">DSM 21279</strain>
    </source>
</reference>
<evidence type="ECO:0000256" key="1">
    <source>
        <dbReference type="SAM" id="MobiDB-lite"/>
    </source>
</evidence>
<proteinExistence type="predicted"/>
<organism evidence="2 3">
    <name type="scientific">Rhodovastum atsumiense</name>
    <dbReference type="NCBI Taxonomy" id="504468"/>
    <lineage>
        <taxon>Bacteria</taxon>
        <taxon>Pseudomonadati</taxon>
        <taxon>Pseudomonadota</taxon>
        <taxon>Alphaproteobacteria</taxon>
        <taxon>Acetobacterales</taxon>
        <taxon>Acetobacteraceae</taxon>
        <taxon>Rhodovastum</taxon>
    </lineage>
</organism>
<dbReference type="AlphaFoldDB" id="A0A5M6IUC3"/>
<accession>A0A5M6IUC3</accession>
<protein>
    <recommendedName>
        <fullName evidence="4">DUF2635 domain-containing protein</fullName>
    </recommendedName>
</protein>
<keyword evidence="3" id="KW-1185">Reference proteome</keyword>
<evidence type="ECO:0000313" key="2">
    <source>
        <dbReference type="EMBL" id="KAA5611872.1"/>
    </source>
</evidence>